<keyword evidence="6" id="KW-1185">Reference proteome</keyword>
<dbReference type="Gene3D" id="3.30.1110.10">
    <property type="match status" value="1"/>
</dbReference>
<feature type="domain" description="Carbohydrate kinase PfkB" evidence="4">
    <location>
        <begin position="51"/>
        <end position="316"/>
    </location>
</feature>
<keyword evidence="2" id="KW-0808">Transferase</keyword>
<evidence type="ECO:0000256" key="3">
    <source>
        <dbReference type="ARBA" id="ARBA00022777"/>
    </source>
</evidence>
<gene>
    <name evidence="5" type="ORF">GTQ45_05180</name>
</gene>
<reference evidence="5 6" key="1">
    <citation type="journal article" date="2016" name="Int. J. Syst. Evol. Microbiol.">
        <title>Pyruvatibacter mobilis gen. nov., sp. nov., a marine bacterium from the culture broth of Picochlorum sp. 122.</title>
        <authorList>
            <person name="Wang G."/>
            <person name="Tang M."/>
            <person name="Wu H."/>
            <person name="Dai S."/>
            <person name="Li T."/>
            <person name="Chen C."/>
            <person name="He H."/>
            <person name="Fan J."/>
            <person name="Xiang W."/>
            <person name="Li X."/>
        </authorList>
    </citation>
    <scope>NUCLEOTIDE SEQUENCE [LARGE SCALE GENOMIC DNA]</scope>
    <source>
        <strain evidence="5 6">GYP-11</strain>
    </source>
</reference>
<dbReference type="PANTHER" id="PTHR43320">
    <property type="entry name" value="SUGAR KINASE"/>
    <property type="match status" value="1"/>
</dbReference>
<dbReference type="PROSITE" id="PS00584">
    <property type="entry name" value="PFKB_KINASES_2"/>
    <property type="match status" value="1"/>
</dbReference>
<comment type="similarity">
    <text evidence="1">Belongs to the carbohydrate kinase PfkB family.</text>
</comment>
<dbReference type="GO" id="GO:0016301">
    <property type="term" value="F:kinase activity"/>
    <property type="evidence" value="ECO:0007669"/>
    <property type="project" value="UniProtKB-KW"/>
</dbReference>
<organism evidence="5 6">
    <name type="scientific">Pyruvatibacter mobilis</name>
    <dbReference type="NCBI Taxonomy" id="1712261"/>
    <lineage>
        <taxon>Bacteria</taxon>
        <taxon>Pseudomonadati</taxon>
        <taxon>Pseudomonadota</taxon>
        <taxon>Alphaproteobacteria</taxon>
        <taxon>Hyphomicrobiales</taxon>
        <taxon>Parvibaculaceae</taxon>
        <taxon>Pyruvatibacter</taxon>
    </lineage>
</organism>
<dbReference type="OrthoDB" id="9813569at2"/>
<dbReference type="InterPro" id="IPR052700">
    <property type="entry name" value="Carb_kinase_PfkB-like"/>
</dbReference>
<proteinExistence type="inferred from homology"/>
<dbReference type="InterPro" id="IPR029056">
    <property type="entry name" value="Ribokinase-like"/>
</dbReference>
<dbReference type="GeneID" id="300656034"/>
<evidence type="ECO:0000256" key="2">
    <source>
        <dbReference type="ARBA" id="ARBA00022679"/>
    </source>
</evidence>
<evidence type="ECO:0000259" key="4">
    <source>
        <dbReference type="Pfam" id="PF00294"/>
    </source>
</evidence>
<accession>A0A845Q9P6</accession>
<dbReference type="EMBL" id="WXYQ01000004">
    <property type="protein sequence ID" value="NBG95119.1"/>
    <property type="molecule type" value="Genomic_DNA"/>
</dbReference>
<name>A0A845Q9P6_9HYPH</name>
<evidence type="ECO:0000256" key="1">
    <source>
        <dbReference type="ARBA" id="ARBA00010688"/>
    </source>
</evidence>
<protein>
    <submittedName>
        <fullName evidence="5">Adenosine kinase</fullName>
    </submittedName>
</protein>
<dbReference type="PANTHER" id="PTHR43320:SF3">
    <property type="entry name" value="CARBOHYDRATE KINASE PFKB DOMAIN-CONTAINING PROTEIN"/>
    <property type="match status" value="1"/>
</dbReference>
<dbReference type="AlphaFoldDB" id="A0A845Q9P6"/>
<dbReference type="Gene3D" id="3.40.1190.20">
    <property type="match status" value="1"/>
</dbReference>
<evidence type="ECO:0000313" key="6">
    <source>
        <dbReference type="Proteomes" id="UP000470384"/>
    </source>
</evidence>
<comment type="caution">
    <text evidence="5">The sequence shown here is derived from an EMBL/GenBank/DDBJ whole genome shotgun (WGS) entry which is preliminary data.</text>
</comment>
<keyword evidence="3 5" id="KW-0418">Kinase</keyword>
<dbReference type="CDD" id="cd01168">
    <property type="entry name" value="adenosine_kinase"/>
    <property type="match status" value="1"/>
</dbReference>
<dbReference type="Proteomes" id="UP000470384">
    <property type="component" value="Unassembled WGS sequence"/>
</dbReference>
<sequence>MSAPEFHVAGLGNAIVDVLAHADDTFLIAHGIEKGGMTLIDEDRAQTLYDALGQTVQVSGGSAANTIAGIASLGGKAAFIGKVRNDQLGTAFTHDIRSLGVVFETAPADRGPATARCLIVVSPDAQRSMSTYLGAAQDLTAADVDEEIISRSAITYLEGYLWDPPAAKEAFLKAAAIAHDANRMVALTLSDSFCVDRYRDEFLKLVRGDVDILFANEAEIMSLYQTETFDEALQAVRGDTKVAALTRSEAGSVVVVDGKVHVVDAETPTALVDTTGAGDQFAAGFLYGWATGRGPVECGRLGSICASEVISHMGPRPEVNLGQLVASKGL</sequence>
<dbReference type="InterPro" id="IPR011611">
    <property type="entry name" value="PfkB_dom"/>
</dbReference>
<dbReference type="InterPro" id="IPR002173">
    <property type="entry name" value="Carboh/pur_kinase_PfkB_CS"/>
</dbReference>
<dbReference type="RefSeq" id="WP_160587121.1">
    <property type="nucleotide sequence ID" value="NZ_BMHN01000001.1"/>
</dbReference>
<evidence type="ECO:0000313" key="5">
    <source>
        <dbReference type="EMBL" id="NBG95119.1"/>
    </source>
</evidence>
<dbReference type="SUPFAM" id="SSF53613">
    <property type="entry name" value="Ribokinase-like"/>
    <property type="match status" value="1"/>
</dbReference>
<dbReference type="Pfam" id="PF00294">
    <property type="entry name" value="PfkB"/>
    <property type="match status" value="1"/>
</dbReference>